<reference evidence="2" key="2">
    <citation type="submission" date="2020-03" db="EMBL/GenBank/DDBJ databases">
        <title>Flavobacteriaceae bacterium strain TP-CH-4, a member of the family Flavobacteriaceae isolated from a deep-sea seamount.</title>
        <authorList>
            <person name="Zhang D.-C."/>
        </authorList>
    </citation>
    <scope>NUCLEOTIDE SEQUENCE</scope>
    <source>
        <strain evidence="2">TP-CH-4</strain>
    </source>
</reference>
<feature type="domain" description="Xylose isomerase-like TIM barrel" evidence="1">
    <location>
        <begin position="29"/>
        <end position="319"/>
    </location>
</feature>
<name>A0A967AT32_9FLAO</name>
<comment type="caution">
    <text evidence="2">The sequence shown here is derived from an EMBL/GenBank/DDBJ whole genome shotgun (WGS) entry which is preliminary data.</text>
</comment>
<evidence type="ECO:0000259" key="1">
    <source>
        <dbReference type="Pfam" id="PF01261"/>
    </source>
</evidence>
<keyword evidence="3" id="KW-1185">Reference proteome</keyword>
<reference evidence="2" key="1">
    <citation type="submission" date="2019-07" db="EMBL/GenBank/DDBJ databases">
        <authorList>
            <person name="De-Chao Zhang Q."/>
        </authorList>
    </citation>
    <scope>NUCLEOTIDE SEQUENCE</scope>
    <source>
        <strain evidence="2">TP-CH-4</strain>
    </source>
</reference>
<evidence type="ECO:0000313" key="3">
    <source>
        <dbReference type="Proteomes" id="UP000707206"/>
    </source>
</evidence>
<dbReference type="Pfam" id="PF01261">
    <property type="entry name" value="AP_endonuc_2"/>
    <property type="match status" value="1"/>
</dbReference>
<dbReference type="Proteomes" id="UP000707206">
    <property type="component" value="Unassembled WGS sequence"/>
</dbReference>
<dbReference type="AlphaFoldDB" id="A0A967AT32"/>
<dbReference type="SUPFAM" id="SSF51658">
    <property type="entry name" value="Xylose isomerase-like"/>
    <property type="match status" value="1"/>
</dbReference>
<dbReference type="EMBL" id="VIKU02000001">
    <property type="protein sequence ID" value="NHF58940.1"/>
    <property type="molecule type" value="Genomic_DNA"/>
</dbReference>
<keyword evidence="2" id="KW-0413">Isomerase</keyword>
<dbReference type="PANTHER" id="PTHR12110:SF21">
    <property type="entry name" value="XYLOSE ISOMERASE-LIKE TIM BARREL DOMAIN-CONTAINING PROTEIN"/>
    <property type="match status" value="1"/>
</dbReference>
<gene>
    <name evidence="2" type="ORF">FK220_006290</name>
</gene>
<dbReference type="GO" id="GO:0016853">
    <property type="term" value="F:isomerase activity"/>
    <property type="evidence" value="ECO:0007669"/>
    <property type="project" value="UniProtKB-KW"/>
</dbReference>
<dbReference type="InterPro" id="IPR013022">
    <property type="entry name" value="Xyl_isomerase-like_TIM-brl"/>
</dbReference>
<evidence type="ECO:0000313" key="2">
    <source>
        <dbReference type="EMBL" id="NHF58940.1"/>
    </source>
</evidence>
<dbReference type="PANTHER" id="PTHR12110">
    <property type="entry name" value="HYDROXYPYRUVATE ISOMERASE"/>
    <property type="match status" value="1"/>
</dbReference>
<dbReference type="InterPro" id="IPR050312">
    <property type="entry name" value="IolE/XylAMocC-like"/>
</dbReference>
<protein>
    <submittedName>
        <fullName evidence="2">Sugar phosphate isomerase/epimerase</fullName>
    </submittedName>
</protein>
<sequence>MLCMKGPGIFLAQFADNTPPFNTIEGMARWAADLGYTGVQIPTWDARLFDLDTAATSKTYCDDYLGILADKGLEACELASYLQGQVLAMHPAYQKLFQAFYPKGLNAQEAMVWATDQLKKTVQASAYFGTRNISVMSGGLAWPYMYPWPQRSAGLIDDAFQELAKRWLPILDAANEQGITFGYELHPGSDLYDGATYQRFLEETKEHPAACLTYDASHFLLQQLDYIEFIKLFKNRIKAFHVKDAEFRPDGMTGVYGGYQDWKKRAGRFRSLGDGQIDFKRIFTQLTDAGFDGWAIMEWECCVKSSEQGALEGAPFIKEHMIQASHRSFDDFAKSETDKDLNRDILGI</sequence>
<dbReference type="InterPro" id="IPR036237">
    <property type="entry name" value="Xyl_isomerase-like_sf"/>
</dbReference>
<organism evidence="2 3">
    <name type="scientific">Pelagihabitans pacificus</name>
    <dbReference type="NCBI Taxonomy" id="2696054"/>
    <lineage>
        <taxon>Bacteria</taxon>
        <taxon>Pseudomonadati</taxon>
        <taxon>Bacteroidota</taxon>
        <taxon>Flavobacteriia</taxon>
        <taxon>Flavobacteriales</taxon>
        <taxon>Flavobacteriaceae</taxon>
        <taxon>Pelagihabitans</taxon>
    </lineage>
</organism>
<proteinExistence type="predicted"/>
<dbReference type="Gene3D" id="3.20.20.150">
    <property type="entry name" value="Divalent-metal-dependent TIM barrel enzymes"/>
    <property type="match status" value="1"/>
</dbReference>
<accession>A0A967AT32</accession>